<keyword evidence="1" id="KW-0812">Transmembrane</keyword>
<dbReference type="PATRIC" id="fig|1430899.3.peg.348"/>
<dbReference type="AlphaFoldDB" id="A0A0J8GE25"/>
<gene>
    <name evidence="2" type="ORF">X560_0345</name>
</gene>
<name>A0A0J8GE25_9LIST</name>
<comment type="caution">
    <text evidence="2">The sequence shown here is derived from an EMBL/GenBank/DDBJ whole genome shotgun (WGS) entry which is preliminary data.</text>
</comment>
<evidence type="ECO:0000313" key="3">
    <source>
        <dbReference type="Proteomes" id="UP000052258"/>
    </source>
</evidence>
<feature type="transmembrane region" description="Helical" evidence="1">
    <location>
        <begin position="12"/>
        <end position="35"/>
    </location>
</feature>
<accession>A0A0J8GE25</accession>
<organism evidence="2 3">
    <name type="scientific">Listeria fleischmannii 1991</name>
    <dbReference type="NCBI Taxonomy" id="1430899"/>
    <lineage>
        <taxon>Bacteria</taxon>
        <taxon>Bacillati</taxon>
        <taxon>Bacillota</taxon>
        <taxon>Bacilli</taxon>
        <taxon>Bacillales</taxon>
        <taxon>Listeriaceae</taxon>
        <taxon>Listeria</taxon>
    </lineage>
</organism>
<sequence>MLMNEGAIFMKQLLLILLAIVLPIGLVMIVAFQVYKKKTATYMPLKNEFVHWTK</sequence>
<proteinExistence type="predicted"/>
<keyword evidence="1" id="KW-0472">Membrane</keyword>
<protein>
    <submittedName>
        <fullName evidence="2">Uncharacterized protein</fullName>
    </submittedName>
</protein>
<evidence type="ECO:0000313" key="2">
    <source>
        <dbReference type="EMBL" id="KMT60925.1"/>
    </source>
</evidence>
<evidence type="ECO:0000256" key="1">
    <source>
        <dbReference type="SAM" id="Phobius"/>
    </source>
</evidence>
<dbReference type="EMBL" id="AZHO01000005">
    <property type="protein sequence ID" value="KMT60925.1"/>
    <property type="molecule type" value="Genomic_DNA"/>
</dbReference>
<keyword evidence="3" id="KW-1185">Reference proteome</keyword>
<dbReference type="Proteomes" id="UP000052258">
    <property type="component" value="Unassembled WGS sequence"/>
</dbReference>
<keyword evidence="1" id="KW-1133">Transmembrane helix</keyword>
<reference evidence="2 3" key="1">
    <citation type="journal article" date="2015" name="Genome Biol. Evol.">
        <title>Comparative Genomics of Listeria Sensu Lato: Genus-Wide Differences in Evolutionary Dynamics and the Progressive Gain of Complex, Potentially Pathogenicity-Related Traits through Lateral Gene Transfer.</title>
        <authorList>
            <person name="Chiara M."/>
            <person name="Caruso M."/>
            <person name="D'Erchia A.M."/>
            <person name="Manzari C."/>
            <person name="Fraccalvieri R."/>
            <person name="Goffredo E."/>
            <person name="Latorre L."/>
            <person name="Miccolupo A."/>
            <person name="Padalino I."/>
            <person name="Santagada G."/>
            <person name="Chiocco D."/>
            <person name="Pesole G."/>
            <person name="Horner D.S."/>
            <person name="Parisi A."/>
        </authorList>
    </citation>
    <scope>NUCLEOTIDE SEQUENCE [LARGE SCALE GENOMIC DNA]</scope>
    <source>
        <strain evidence="2 3">1991</strain>
    </source>
</reference>